<dbReference type="CDD" id="cd12161">
    <property type="entry name" value="GDH_like_1"/>
    <property type="match status" value="1"/>
</dbReference>
<dbReference type="SUPFAM" id="SSF51735">
    <property type="entry name" value="NAD(P)-binding Rossmann-fold domains"/>
    <property type="match status" value="1"/>
</dbReference>
<dbReference type="InterPro" id="IPR036291">
    <property type="entry name" value="NAD(P)-bd_dom_sf"/>
</dbReference>
<dbReference type="RefSeq" id="WP_092371566.1">
    <property type="nucleotide sequence ID" value="NZ_CABJCG010000029.1"/>
</dbReference>
<feature type="domain" description="D-isomer specific 2-hydroxyacid dehydrogenase NAD-binding" evidence="6">
    <location>
        <begin position="113"/>
        <end position="286"/>
    </location>
</feature>
<keyword evidence="3" id="KW-0520">NAD</keyword>
<evidence type="ECO:0000313" key="8">
    <source>
        <dbReference type="Proteomes" id="UP000198508"/>
    </source>
</evidence>
<dbReference type="EMBL" id="FOIM01000052">
    <property type="protein sequence ID" value="SEU19917.1"/>
    <property type="molecule type" value="Genomic_DNA"/>
</dbReference>
<dbReference type="AlphaFoldDB" id="A0A1I0K7C3"/>
<dbReference type="GeneID" id="93280210"/>
<dbReference type="InterPro" id="IPR029753">
    <property type="entry name" value="D-isomer_DH_CS"/>
</dbReference>
<feature type="domain" description="D-isomer specific 2-hydroxyacid dehydrogenase catalytic" evidence="5">
    <location>
        <begin position="23"/>
        <end position="312"/>
    </location>
</feature>
<evidence type="ECO:0000256" key="3">
    <source>
        <dbReference type="ARBA" id="ARBA00023027"/>
    </source>
</evidence>
<evidence type="ECO:0000313" key="7">
    <source>
        <dbReference type="EMBL" id="SEU19917.1"/>
    </source>
</evidence>
<dbReference type="Pfam" id="PF00389">
    <property type="entry name" value="2-Hacid_dh"/>
    <property type="match status" value="1"/>
</dbReference>
<dbReference type="InterPro" id="IPR050418">
    <property type="entry name" value="D-iso_2-hydroxyacid_DH_PdxB"/>
</dbReference>
<keyword evidence="8" id="KW-1185">Reference proteome</keyword>
<dbReference type="STRING" id="460384.SAMN05216313_15218"/>
<evidence type="ECO:0000259" key="5">
    <source>
        <dbReference type="Pfam" id="PF00389"/>
    </source>
</evidence>
<dbReference type="SUPFAM" id="SSF52283">
    <property type="entry name" value="Formate/glycerate dehydrogenase catalytic domain-like"/>
    <property type="match status" value="1"/>
</dbReference>
<dbReference type="PROSITE" id="PS00065">
    <property type="entry name" value="D_2_HYDROXYACID_DH_1"/>
    <property type="match status" value="1"/>
</dbReference>
<dbReference type="GO" id="GO:0016616">
    <property type="term" value="F:oxidoreductase activity, acting on the CH-OH group of donors, NAD or NADP as acceptor"/>
    <property type="evidence" value="ECO:0007669"/>
    <property type="project" value="InterPro"/>
</dbReference>
<evidence type="ECO:0000256" key="4">
    <source>
        <dbReference type="RuleBase" id="RU003719"/>
    </source>
</evidence>
<reference evidence="8" key="1">
    <citation type="submission" date="2016-10" db="EMBL/GenBank/DDBJ databases">
        <authorList>
            <person name="Varghese N."/>
            <person name="Submissions S."/>
        </authorList>
    </citation>
    <scope>NUCLEOTIDE SEQUENCE [LARGE SCALE GENOMIC DNA]</scope>
    <source>
        <strain evidence="8">NLAE-zl-G277</strain>
    </source>
</reference>
<comment type="similarity">
    <text evidence="1 4">Belongs to the D-isomer specific 2-hydroxyacid dehydrogenase family.</text>
</comment>
<dbReference type="GO" id="GO:0051287">
    <property type="term" value="F:NAD binding"/>
    <property type="evidence" value="ECO:0007669"/>
    <property type="project" value="InterPro"/>
</dbReference>
<dbReference type="InterPro" id="IPR006139">
    <property type="entry name" value="D-isomer_2_OHA_DH_cat_dom"/>
</dbReference>
<proteinExistence type="inferred from homology"/>
<dbReference type="PANTHER" id="PTHR43761">
    <property type="entry name" value="D-ISOMER SPECIFIC 2-HYDROXYACID DEHYDROGENASE FAMILY PROTEIN (AFU_ORTHOLOGUE AFUA_1G13630)"/>
    <property type="match status" value="1"/>
</dbReference>
<evidence type="ECO:0000259" key="6">
    <source>
        <dbReference type="Pfam" id="PF02826"/>
    </source>
</evidence>
<dbReference type="InterPro" id="IPR029752">
    <property type="entry name" value="D-isomer_DH_CS1"/>
</dbReference>
<protein>
    <submittedName>
        <fullName evidence="7">D-3-phosphoglycerate dehydrogenase</fullName>
    </submittedName>
</protein>
<accession>A0A1I0K7C3</accession>
<evidence type="ECO:0000256" key="1">
    <source>
        <dbReference type="ARBA" id="ARBA00005854"/>
    </source>
</evidence>
<dbReference type="InterPro" id="IPR006140">
    <property type="entry name" value="D-isomer_DH_NAD-bd"/>
</dbReference>
<gene>
    <name evidence="7" type="ORF">SAMN05216313_15218</name>
</gene>
<dbReference type="Pfam" id="PF02826">
    <property type="entry name" value="2-Hacid_dh_C"/>
    <property type="match status" value="1"/>
</dbReference>
<dbReference type="Gene3D" id="3.40.50.720">
    <property type="entry name" value="NAD(P)-binding Rossmann-like Domain"/>
    <property type="match status" value="2"/>
</dbReference>
<dbReference type="FunFam" id="3.40.50.720:FF:000203">
    <property type="entry name" value="D-3-phosphoglycerate dehydrogenase (SerA)"/>
    <property type="match status" value="1"/>
</dbReference>
<keyword evidence="2 4" id="KW-0560">Oxidoreductase</keyword>
<dbReference type="PANTHER" id="PTHR43761:SF1">
    <property type="entry name" value="D-ISOMER SPECIFIC 2-HYDROXYACID DEHYDROGENASE CATALYTIC DOMAIN-CONTAINING PROTEIN-RELATED"/>
    <property type="match status" value="1"/>
</dbReference>
<evidence type="ECO:0000256" key="2">
    <source>
        <dbReference type="ARBA" id="ARBA00023002"/>
    </source>
</evidence>
<name>A0A1I0K7C3_9FIRM</name>
<dbReference type="Proteomes" id="UP000198508">
    <property type="component" value="Unassembled WGS sequence"/>
</dbReference>
<dbReference type="PROSITE" id="PS00671">
    <property type="entry name" value="D_2_HYDROXYACID_DH_3"/>
    <property type="match status" value="1"/>
</dbReference>
<sequence length="320" mass="33822">MKIVVLEPLGVSGAYVDKLAEGLRAAGHELIYWDTKVTDTPSLIERGRDADILVVANMPLKGEVIEGCPRVKYIAVAFTGVDHVDLSACRARGIAVSNAAGYSTNAVAELVFGLAIGLYRSIPACDQRARTGGTKDGLVGPELHGKTMGIVGTGAIGRRVAAIASAFGCKLLAYSRTEREEMKALGAEYVTLEELMERSDIVSLHVPVTDGTRGLIGRELLAKMKKSAILINTARGPVVDNAALAEALENGSIAGAGIDVFDMEPPIPGDYPLLTAPHTILTPHVAFATDEAMEIRADITISNIEHWIAGDQINVILSGN</sequence>
<organism evidence="7 8">
    <name type="scientific">Enterocloster lavalensis</name>
    <dbReference type="NCBI Taxonomy" id="460384"/>
    <lineage>
        <taxon>Bacteria</taxon>
        <taxon>Bacillati</taxon>
        <taxon>Bacillota</taxon>
        <taxon>Clostridia</taxon>
        <taxon>Lachnospirales</taxon>
        <taxon>Lachnospiraceae</taxon>
        <taxon>Enterocloster</taxon>
    </lineage>
</organism>